<accession>A0A0P1LBV4</accession>
<dbReference type="GO" id="GO:0003700">
    <property type="term" value="F:DNA-binding transcription factor activity"/>
    <property type="evidence" value="ECO:0007669"/>
    <property type="project" value="InterPro"/>
</dbReference>
<evidence type="ECO:0000313" key="5">
    <source>
        <dbReference type="EMBL" id="CUU03081.1"/>
    </source>
</evidence>
<name>A0A0P1LFM4_9BACT</name>
<dbReference type="PANTHER" id="PTHR43280">
    <property type="entry name" value="ARAC-FAMILY TRANSCRIPTIONAL REGULATOR"/>
    <property type="match status" value="1"/>
</dbReference>
<accession>A0A0P1NT60</accession>
<protein>
    <submittedName>
        <fullName evidence="5">AraC-type DNA-binding protein</fullName>
    </submittedName>
</protein>
<accession>A0A0P1P4I2</accession>
<accession>A0A0P1L5R6</accession>
<dbReference type="STRING" id="1633631.GCA_001442925_00692"/>
<evidence type="ECO:0000313" key="6">
    <source>
        <dbReference type="Proteomes" id="UP000182011"/>
    </source>
</evidence>
<dbReference type="SMART" id="SM00342">
    <property type="entry name" value="HTH_ARAC"/>
    <property type="match status" value="1"/>
</dbReference>
<dbReference type="AlphaFoldDB" id="A0A0P1LFM4"/>
<organism evidence="5 6">
    <name type="scientific">Candidatus Kryptonium thompsonii</name>
    <dbReference type="NCBI Taxonomy" id="1633631"/>
    <lineage>
        <taxon>Bacteria</taxon>
        <taxon>Pseudomonadati</taxon>
        <taxon>Candidatus Kryptoniota</taxon>
        <taxon>Candidatus Kryptonium</taxon>
    </lineage>
</organism>
<dbReference type="PANTHER" id="PTHR43280:SF2">
    <property type="entry name" value="HTH-TYPE TRANSCRIPTIONAL REGULATOR EXSA"/>
    <property type="match status" value="1"/>
</dbReference>
<keyword evidence="1" id="KW-0805">Transcription regulation</keyword>
<gene>
    <name evidence="5" type="ORF">JGI4_00692</name>
</gene>
<keyword evidence="3" id="KW-0804">Transcription</keyword>
<accession>A0A0P1LFM4</accession>
<evidence type="ECO:0000256" key="2">
    <source>
        <dbReference type="ARBA" id="ARBA00023125"/>
    </source>
</evidence>
<evidence type="ECO:0000256" key="1">
    <source>
        <dbReference type="ARBA" id="ARBA00023015"/>
    </source>
</evidence>
<dbReference type="InterPro" id="IPR018060">
    <property type="entry name" value="HTH_AraC"/>
</dbReference>
<dbReference type="RefSeq" id="WP_047134947.1">
    <property type="nucleotide sequence ID" value="NZ_CZVJ01000001.1"/>
</dbReference>
<dbReference type="Gene3D" id="1.10.10.60">
    <property type="entry name" value="Homeodomain-like"/>
    <property type="match status" value="1"/>
</dbReference>
<keyword evidence="2 5" id="KW-0238">DNA-binding</keyword>
<accession>A0A0P1LJ61</accession>
<evidence type="ECO:0000256" key="3">
    <source>
        <dbReference type="ARBA" id="ARBA00023163"/>
    </source>
</evidence>
<dbReference type="SUPFAM" id="SSF46689">
    <property type="entry name" value="Homeodomain-like"/>
    <property type="match status" value="1"/>
</dbReference>
<evidence type="ECO:0000259" key="4">
    <source>
        <dbReference type="PROSITE" id="PS01124"/>
    </source>
</evidence>
<dbReference type="Pfam" id="PF12833">
    <property type="entry name" value="HTH_18"/>
    <property type="match status" value="1"/>
</dbReference>
<accession>A0A0S4MWF2</accession>
<accession>A0A0P1P2V9</accession>
<feature type="domain" description="HTH araC/xylS-type" evidence="4">
    <location>
        <begin position="6"/>
        <end position="104"/>
    </location>
</feature>
<accession>A0A0P1MAD3</accession>
<dbReference type="GO" id="GO:0043565">
    <property type="term" value="F:sequence-specific DNA binding"/>
    <property type="evidence" value="ECO:0007669"/>
    <property type="project" value="InterPro"/>
</dbReference>
<accession>A0A0P1L7M7</accession>
<proteinExistence type="predicted"/>
<accession>A0A0P1MGA4</accession>
<sequence>MLLNKRNLENFIRGNISKQNFCVSEVADYFDVSVSYLYDFIAENYGTTLHKLIETYRLEKAIRLISEGVNFKNVCKECGYYRIRTFRGAFKRRLGISPLEFKRMLDENFEFKEKLVRNYLGILWDGVRGWCDDKV</sequence>
<dbReference type="Proteomes" id="UP000182011">
    <property type="component" value="Unassembled WGS sequence"/>
</dbReference>
<dbReference type="PROSITE" id="PS01124">
    <property type="entry name" value="HTH_ARAC_FAMILY_2"/>
    <property type="match status" value="1"/>
</dbReference>
<reference evidence="5 6" key="1">
    <citation type="submission" date="2015-11" db="EMBL/GenBank/DDBJ databases">
        <authorList>
            <person name="Zhang Y."/>
            <person name="Guo Z."/>
        </authorList>
    </citation>
    <scope>NUCLEOTIDE SEQUENCE [LARGE SCALE GENOMIC DNA]</scope>
    <source>
        <strain evidence="5">JGI-4</strain>
    </source>
</reference>
<dbReference type="InterPro" id="IPR009057">
    <property type="entry name" value="Homeodomain-like_sf"/>
</dbReference>
<dbReference type="EMBL" id="FAOP01000003">
    <property type="protein sequence ID" value="CUU03081.1"/>
    <property type="molecule type" value="Genomic_DNA"/>
</dbReference>